<protein>
    <recommendedName>
        <fullName evidence="3">glucan endo-1,3-beta-D-glucosidase</fullName>
        <ecNumber evidence="3">3.2.1.39</ecNumber>
    </recommendedName>
</protein>
<dbReference type="InterPro" id="IPR040720">
    <property type="entry name" value="GH81_C"/>
</dbReference>
<dbReference type="Gene3D" id="2.70.98.30">
    <property type="entry name" value="Golgi alpha-mannosidase II, domain 4"/>
    <property type="match status" value="1"/>
</dbReference>
<evidence type="ECO:0000256" key="7">
    <source>
        <dbReference type="ARBA" id="ARBA00023316"/>
    </source>
</evidence>
<keyword evidence="6" id="KW-0326">Glycosidase</keyword>
<keyword evidence="12" id="KW-1185">Reference proteome</keyword>
<evidence type="ECO:0000256" key="6">
    <source>
        <dbReference type="ARBA" id="ARBA00023295"/>
    </source>
</evidence>
<dbReference type="EC" id="3.2.1.39" evidence="3"/>
<evidence type="ECO:0000256" key="8">
    <source>
        <dbReference type="ARBA" id="ARBA00023326"/>
    </source>
</evidence>
<organism evidence="11 12">
    <name type="scientific">Lysinimonas soli</name>
    <dbReference type="NCBI Taxonomy" id="1074233"/>
    <lineage>
        <taxon>Bacteria</taxon>
        <taxon>Bacillati</taxon>
        <taxon>Actinomycetota</taxon>
        <taxon>Actinomycetes</taxon>
        <taxon>Micrococcales</taxon>
        <taxon>Microbacteriaceae</taxon>
        <taxon>Lysinimonas</taxon>
    </lineage>
</organism>
<keyword evidence="8" id="KW-0624">Polysaccharide degradation</keyword>
<proteinExistence type="inferred from homology"/>
<feature type="signal peptide" evidence="9">
    <location>
        <begin position="1"/>
        <end position="27"/>
    </location>
</feature>
<comment type="similarity">
    <text evidence="2">Belongs to the glycosyl hydrolase 81 family.</text>
</comment>
<keyword evidence="9" id="KW-0732">Signal</keyword>
<name>A0ABW0NLA2_9MICO</name>
<keyword evidence="5" id="KW-0119">Carbohydrate metabolism</keyword>
<reference evidence="12" key="1">
    <citation type="journal article" date="2019" name="Int. J. Syst. Evol. Microbiol.">
        <title>The Global Catalogue of Microorganisms (GCM) 10K type strain sequencing project: providing services to taxonomists for standard genome sequencing and annotation.</title>
        <authorList>
            <consortium name="The Broad Institute Genomics Platform"/>
            <consortium name="The Broad Institute Genome Sequencing Center for Infectious Disease"/>
            <person name="Wu L."/>
            <person name="Ma J."/>
        </authorList>
    </citation>
    <scope>NUCLEOTIDE SEQUENCE [LARGE SCALE GENOMIC DNA]</scope>
    <source>
        <strain evidence="12">CGMCC 4.6997</strain>
    </source>
</reference>
<comment type="catalytic activity">
    <reaction evidence="1">
        <text>Hydrolysis of (1-&gt;3)-beta-D-glucosidic linkages in (1-&gt;3)-beta-D-glucans.</text>
        <dbReference type="EC" id="3.2.1.39"/>
    </reaction>
</comment>
<evidence type="ECO:0000256" key="3">
    <source>
        <dbReference type="ARBA" id="ARBA00012780"/>
    </source>
</evidence>
<dbReference type="PROSITE" id="PS52008">
    <property type="entry name" value="GH81"/>
    <property type="match status" value="1"/>
</dbReference>
<dbReference type="Pfam" id="PF17652">
    <property type="entry name" value="Glyco_hydro81C"/>
    <property type="match status" value="1"/>
</dbReference>
<dbReference type="RefSeq" id="WP_386738693.1">
    <property type="nucleotide sequence ID" value="NZ_JBHSMG010000001.1"/>
</dbReference>
<dbReference type="PANTHER" id="PTHR31983">
    <property type="entry name" value="ENDO-1,3(4)-BETA-GLUCANASE 1"/>
    <property type="match status" value="1"/>
</dbReference>
<dbReference type="GO" id="GO:0016787">
    <property type="term" value="F:hydrolase activity"/>
    <property type="evidence" value="ECO:0007669"/>
    <property type="project" value="UniProtKB-KW"/>
</dbReference>
<evidence type="ECO:0000256" key="9">
    <source>
        <dbReference type="SAM" id="SignalP"/>
    </source>
</evidence>
<accession>A0ABW0NLA2</accession>
<dbReference type="Proteomes" id="UP001596039">
    <property type="component" value="Unassembled WGS sequence"/>
</dbReference>
<keyword evidence="4 11" id="KW-0378">Hydrolase</keyword>
<evidence type="ECO:0000313" key="11">
    <source>
        <dbReference type="EMBL" id="MFC5501090.1"/>
    </source>
</evidence>
<evidence type="ECO:0000256" key="5">
    <source>
        <dbReference type="ARBA" id="ARBA00023277"/>
    </source>
</evidence>
<gene>
    <name evidence="11" type="ORF">ACFPJ4_02420</name>
</gene>
<keyword evidence="7" id="KW-0961">Cell wall biogenesis/degradation</keyword>
<evidence type="ECO:0000256" key="4">
    <source>
        <dbReference type="ARBA" id="ARBA00022801"/>
    </source>
</evidence>
<dbReference type="EMBL" id="JBHSMG010000001">
    <property type="protein sequence ID" value="MFC5501090.1"/>
    <property type="molecule type" value="Genomic_DNA"/>
</dbReference>
<dbReference type="PROSITE" id="PS51257">
    <property type="entry name" value="PROKAR_LIPOPROTEIN"/>
    <property type="match status" value="1"/>
</dbReference>
<dbReference type="InterPro" id="IPR005200">
    <property type="entry name" value="Endo-beta-glucanase"/>
</dbReference>
<feature type="domain" description="Glycosyl hydrolase family 81 C-terminal" evidence="10">
    <location>
        <begin position="327"/>
        <end position="606"/>
    </location>
</feature>
<evidence type="ECO:0000256" key="1">
    <source>
        <dbReference type="ARBA" id="ARBA00000382"/>
    </source>
</evidence>
<evidence type="ECO:0000313" key="12">
    <source>
        <dbReference type="Proteomes" id="UP001596039"/>
    </source>
</evidence>
<comment type="caution">
    <text evidence="11">The sequence shown here is derived from an EMBL/GenBank/DDBJ whole genome shotgun (WGS) entry which is preliminary data.</text>
</comment>
<evidence type="ECO:0000256" key="2">
    <source>
        <dbReference type="ARBA" id="ARBA00010730"/>
    </source>
</evidence>
<feature type="chain" id="PRO_5046124772" description="glucan endo-1,3-beta-D-glucosidase" evidence="9">
    <location>
        <begin position="28"/>
        <end position="664"/>
    </location>
</feature>
<dbReference type="PANTHER" id="PTHR31983:SF0">
    <property type="entry name" value="GLUCAN ENDO-1,3-BETA-D-GLUCOSIDASE 2"/>
    <property type="match status" value="1"/>
</dbReference>
<evidence type="ECO:0000259" key="10">
    <source>
        <dbReference type="Pfam" id="PF17652"/>
    </source>
</evidence>
<sequence length="664" mass="68053">MIRVRPAAPRLVAVLGVLALLAGCAAATTPGTTSATGGSLDSAVGSVPHRSVAPMPTARLAAHLTPPTNRWFSGLVFGAAPQPVFPLPLSFALTGSGFSFGVPAVTTEADTITGGFLPAISVDDRSASSTVTGYDAASVTIQQRGADGRPIGSVVIAEGSPVVSYTALKEGTVSLGTRFEGSGRVRVATVDGRNYGLVTTGSLSGTELHLTKGQTVALFAAPDGVSAAQFGSHVSMLSGVSLDDSVGSSTVTTTLHYRSAGETVVAAMPHQTAGLRTPGSCSQGAYPSVYGSLAVCSGPTLSWTSPKTDPSARLDGGALSDKDSAELTAQLATDIQATPALPTDSYFGGKALYRLANLLMLAHQLGDGTQAAAAQSKLDAALVKWTDPHGCSTRSSECFVYDPTVKGVVGLGASFGSDQFNDHAFHYGYFLYAAGVAARYEPSLTSKIQPVIDLLAADIGTAGGSSAFPTRRVFDAYAGHSWASGYAPFADGNNQESSSEAVNAWNGLALWGAATGNKGLTSEATWMLSAEAASAKAYWTNFPTTGVAASGYRHSVVGINWGGKRDFATWFSADAGAKLGIQLIPMGPVSSYLAGDPKRIAQNVAEAAPGGVGVQFGDYLLMYSALEGSQQAATALATARSLPSTSIDDADSRSYLLAWIMARR</sequence>